<dbReference type="RefSeq" id="WP_144912793.1">
    <property type="nucleotide sequence ID" value="NZ_VLLI01000006.1"/>
</dbReference>
<reference evidence="1 2" key="1">
    <citation type="submission" date="2019-07" db="EMBL/GenBank/DDBJ databases">
        <title>Genomic Encyclopedia of Archaeal and Bacterial Type Strains, Phase II (KMG-II): from individual species to whole genera.</title>
        <authorList>
            <person name="Goeker M."/>
        </authorList>
    </citation>
    <scope>NUCLEOTIDE SEQUENCE [LARGE SCALE GENOMIC DNA]</scope>
    <source>
        <strain evidence="1 2">ATCC BAA-1854</strain>
    </source>
</reference>
<comment type="caution">
    <text evidence="1">The sequence shown here is derived from an EMBL/GenBank/DDBJ whole genome shotgun (WGS) entry which is preliminary data.</text>
</comment>
<dbReference type="AlphaFoldDB" id="A0A562U2I4"/>
<dbReference type="OrthoDB" id="359260at2"/>
<accession>A0A562U2I4</accession>
<evidence type="ECO:0000313" key="2">
    <source>
        <dbReference type="Proteomes" id="UP000317010"/>
    </source>
</evidence>
<gene>
    <name evidence="1" type="ORF">JN11_02413</name>
</gene>
<protein>
    <submittedName>
        <fullName evidence="1">Uncharacterized protein</fullName>
    </submittedName>
</protein>
<proteinExistence type="predicted"/>
<sequence>MEPGIEELRKNYGKFDDRKLIRIASEEASGLRPEALELVKTIIKERGLSEQITKAIDVQLDKITEAQLLEYSELLRRLPCPVCNGVFDKLNATITATVISFIVMTSYRKKVKIACPQCLDKQNNDAMIKSALLGWWGFPWGIIRTPQALIFNNKRKKLNHLDGPNDLFKSFVLGRVGRIEASRKNPSELEDIINYIR</sequence>
<dbReference type="Proteomes" id="UP000317010">
    <property type="component" value="Unassembled WGS sequence"/>
</dbReference>
<name>A0A562U2I4_9SPHI</name>
<organism evidence="1 2">
    <name type="scientific">Mucilaginibacter frigoritolerans</name>
    <dbReference type="NCBI Taxonomy" id="652788"/>
    <lineage>
        <taxon>Bacteria</taxon>
        <taxon>Pseudomonadati</taxon>
        <taxon>Bacteroidota</taxon>
        <taxon>Sphingobacteriia</taxon>
        <taxon>Sphingobacteriales</taxon>
        <taxon>Sphingobacteriaceae</taxon>
        <taxon>Mucilaginibacter</taxon>
    </lineage>
</organism>
<keyword evidence="2" id="KW-1185">Reference proteome</keyword>
<dbReference type="EMBL" id="VLLI01000006">
    <property type="protein sequence ID" value="TWI99997.1"/>
    <property type="molecule type" value="Genomic_DNA"/>
</dbReference>
<evidence type="ECO:0000313" key="1">
    <source>
        <dbReference type="EMBL" id="TWI99997.1"/>
    </source>
</evidence>